<dbReference type="Proteomes" id="UP000678276">
    <property type="component" value="Unassembled WGS sequence"/>
</dbReference>
<organism evidence="6 7">
    <name type="scientific">Jiella mangrovi</name>
    <dbReference type="NCBI Taxonomy" id="2821407"/>
    <lineage>
        <taxon>Bacteria</taxon>
        <taxon>Pseudomonadati</taxon>
        <taxon>Pseudomonadota</taxon>
        <taxon>Alphaproteobacteria</taxon>
        <taxon>Hyphomicrobiales</taxon>
        <taxon>Aurantimonadaceae</taxon>
        <taxon>Jiella</taxon>
    </lineage>
</organism>
<evidence type="ECO:0000256" key="2">
    <source>
        <dbReference type="ARBA" id="ARBA00005695"/>
    </source>
</evidence>
<evidence type="ECO:0000313" key="6">
    <source>
        <dbReference type="EMBL" id="MBP0615801.1"/>
    </source>
</evidence>
<dbReference type="InterPro" id="IPR000914">
    <property type="entry name" value="SBP_5_dom"/>
</dbReference>
<dbReference type="InterPro" id="IPR030678">
    <property type="entry name" value="Peptide/Ni-bd"/>
</dbReference>
<dbReference type="Gene3D" id="3.90.76.10">
    <property type="entry name" value="Dipeptide-binding Protein, Domain 1"/>
    <property type="match status" value="1"/>
</dbReference>
<dbReference type="PIRSF" id="PIRSF002741">
    <property type="entry name" value="MppA"/>
    <property type="match status" value="1"/>
</dbReference>
<dbReference type="EMBL" id="JAGJCF010000005">
    <property type="protein sequence ID" value="MBP0615801.1"/>
    <property type="molecule type" value="Genomic_DNA"/>
</dbReference>
<dbReference type="CDD" id="cd08512">
    <property type="entry name" value="PBP2_NikA_DppA_OppA_like_7"/>
    <property type="match status" value="1"/>
</dbReference>
<evidence type="ECO:0000256" key="4">
    <source>
        <dbReference type="ARBA" id="ARBA00022729"/>
    </source>
</evidence>
<keyword evidence="3" id="KW-0813">Transport</keyword>
<evidence type="ECO:0000259" key="5">
    <source>
        <dbReference type="Pfam" id="PF00496"/>
    </source>
</evidence>
<dbReference type="InterPro" id="IPR039424">
    <property type="entry name" value="SBP_5"/>
</dbReference>
<evidence type="ECO:0000256" key="3">
    <source>
        <dbReference type="ARBA" id="ARBA00022448"/>
    </source>
</evidence>
<name>A0ABS4BI01_9HYPH</name>
<reference evidence="6 7" key="1">
    <citation type="submission" date="2021-04" db="EMBL/GenBank/DDBJ databases">
        <title>Whole genome sequence of Jiella sp. KSK16Y-1.</title>
        <authorList>
            <person name="Tuo L."/>
        </authorList>
    </citation>
    <scope>NUCLEOTIDE SEQUENCE [LARGE SCALE GENOMIC DNA]</scope>
    <source>
        <strain evidence="6 7">KSK16Y-1</strain>
    </source>
</reference>
<sequence length="553" mass="60932">MLGLTAFLPAAEAADSSLLFLAEDVPSGLDPDGPSIAIPTTQLGMVQLLEPLIAYADKASPNEDGVKMPDFSKPVGRLLESWSYDPGTLTWTLKLRHGVKSCAGNEFTADDLLYTYARALNVGGAVPNAWFLLNMASVKGFSTDVFSSDPEVAKKAKTLGDGVRKVDDYTVEVTQTEPNPLFLVNIAVTISQGVFDSKAMKEHATADDPWSYNYANNVNLPSFGPYCLESWTKNSEIRFKANPNYYRGKAPIEHVIIKKVPQGGNRISILRSGQAQLIQGMTPNQYDSIRKMPGLSVSGVYGNEGLFVVMNFKNPPFDNIKLRQAIAYAMPYDRVIQVGYGGQAKKWESVVPSTYPGFVAHEPPYTYDPEKAKQLLAEAGYPGGKGLEKYADQFKLTYVSEKETTLGPVVNQIRSALAAVGLPVTLDPIPQAQYGDRQIVKKDLAFAINDQEKPIGVDTGYAMQLFFVSKAAGGINNMVNYDNPKLDAMWAKARVEPDTAKRDEILAQMQNILMRDVVWLPVVEFKTQWAHSDKLKGFTWNPGNSLLLYDLHY</sequence>
<keyword evidence="4" id="KW-0732">Signal</keyword>
<dbReference type="Gene3D" id="3.40.190.10">
    <property type="entry name" value="Periplasmic binding protein-like II"/>
    <property type="match status" value="1"/>
</dbReference>
<feature type="domain" description="Solute-binding protein family 5" evidence="5">
    <location>
        <begin position="73"/>
        <end position="446"/>
    </location>
</feature>
<dbReference type="SUPFAM" id="SSF53850">
    <property type="entry name" value="Periplasmic binding protein-like II"/>
    <property type="match status" value="1"/>
</dbReference>
<keyword evidence="7" id="KW-1185">Reference proteome</keyword>
<accession>A0ABS4BI01</accession>
<evidence type="ECO:0000313" key="7">
    <source>
        <dbReference type="Proteomes" id="UP000678276"/>
    </source>
</evidence>
<comment type="similarity">
    <text evidence="2">Belongs to the bacterial solute-binding protein 5 family.</text>
</comment>
<dbReference type="Gene3D" id="3.10.105.10">
    <property type="entry name" value="Dipeptide-binding Protein, Domain 3"/>
    <property type="match status" value="1"/>
</dbReference>
<dbReference type="PANTHER" id="PTHR30290:SF9">
    <property type="entry name" value="OLIGOPEPTIDE-BINDING PROTEIN APPA"/>
    <property type="match status" value="1"/>
</dbReference>
<comment type="caution">
    <text evidence="6">The sequence shown here is derived from an EMBL/GenBank/DDBJ whole genome shotgun (WGS) entry which is preliminary data.</text>
</comment>
<evidence type="ECO:0000256" key="1">
    <source>
        <dbReference type="ARBA" id="ARBA00004418"/>
    </source>
</evidence>
<gene>
    <name evidence="6" type="ORF">J6595_09440</name>
</gene>
<dbReference type="Pfam" id="PF00496">
    <property type="entry name" value="SBP_bac_5"/>
    <property type="match status" value="1"/>
</dbReference>
<dbReference type="RefSeq" id="WP_209594227.1">
    <property type="nucleotide sequence ID" value="NZ_JAGJCF010000005.1"/>
</dbReference>
<dbReference type="PANTHER" id="PTHR30290">
    <property type="entry name" value="PERIPLASMIC BINDING COMPONENT OF ABC TRANSPORTER"/>
    <property type="match status" value="1"/>
</dbReference>
<proteinExistence type="inferred from homology"/>
<protein>
    <submittedName>
        <fullName evidence="6">ABC transporter substrate-binding protein</fullName>
    </submittedName>
</protein>
<comment type="subcellular location">
    <subcellularLocation>
        <location evidence="1">Periplasm</location>
    </subcellularLocation>
</comment>